<feature type="transmembrane region" description="Helical" evidence="1">
    <location>
        <begin position="93"/>
        <end position="114"/>
    </location>
</feature>
<keyword evidence="1" id="KW-0472">Membrane</keyword>
<gene>
    <name evidence="2" type="ORF">ACFSBH_00470</name>
</gene>
<dbReference type="RefSeq" id="WP_379595525.1">
    <property type="nucleotide sequence ID" value="NZ_JBHUDE010000004.1"/>
</dbReference>
<organism evidence="2 3">
    <name type="scientific">Oceanobacillus luteolus</name>
    <dbReference type="NCBI Taxonomy" id="1274358"/>
    <lineage>
        <taxon>Bacteria</taxon>
        <taxon>Bacillati</taxon>
        <taxon>Bacillota</taxon>
        <taxon>Bacilli</taxon>
        <taxon>Bacillales</taxon>
        <taxon>Bacillaceae</taxon>
        <taxon>Oceanobacillus</taxon>
    </lineage>
</organism>
<sequence>MAYLIMLGGLFLGLIFFTFVFIVSKRNGNYYLAPMVTFLFSLLIVVYSIFFVGGFEGMGYLFIAGGFLTISVIGTLLLPLITRRIKSQQLHKGDKISLVVLPILFFAIIGLTIYSDDGYWIIAQASAAPIETEGYRISTISEGKKEITILLGEEYLGKEIQVEDVSKWGSTEITLKLIGEGVDGKVPFIQIGIDEIKEPLKVQTTDGVVFEEIGSSGN</sequence>
<reference evidence="3" key="1">
    <citation type="journal article" date="2019" name="Int. J. Syst. Evol. Microbiol.">
        <title>The Global Catalogue of Microorganisms (GCM) 10K type strain sequencing project: providing services to taxonomists for standard genome sequencing and annotation.</title>
        <authorList>
            <consortium name="The Broad Institute Genomics Platform"/>
            <consortium name="The Broad Institute Genome Sequencing Center for Infectious Disease"/>
            <person name="Wu L."/>
            <person name="Ma J."/>
        </authorList>
    </citation>
    <scope>NUCLEOTIDE SEQUENCE [LARGE SCALE GENOMIC DNA]</scope>
    <source>
        <strain evidence="3">CGMCC 1.12376</strain>
    </source>
</reference>
<dbReference type="EMBL" id="JBHUDE010000004">
    <property type="protein sequence ID" value="MFD1606144.1"/>
    <property type="molecule type" value="Genomic_DNA"/>
</dbReference>
<protein>
    <submittedName>
        <fullName evidence="2">YesK family protein</fullName>
    </submittedName>
</protein>
<keyword evidence="1" id="KW-1133">Transmembrane helix</keyword>
<comment type="caution">
    <text evidence="2">The sequence shown here is derived from an EMBL/GenBank/DDBJ whole genome shotgun (WGS) entry which is preliminary data.</text>
</comment>
<feature type="transmembrane region" description="Helical" evidence="1">
    <location>
        <begin position="6"/>
        <end position="23"/>
    </location>
</feature>
<accession>A0ABW4HKZ1</accession>
<evidence type="ECO:0000313" key="2">
    <source>
        <dbReference type="EMBL" id="MFD1606144.1"/>
    </source>
</evidence>
<evidence type="ECO:0000256" key="1">
    <source>
        <dbReference type="SAM" id="Phobius"/>
    </source>
</evidence>
<feature type="transmembrane region" description="Helical" evidence="1">
    <location>
        <begin position="58"/>
        <end position="81"/>
    </location>
</feature>
<keyword evidence="1" id="KW-0812">Transmembrane</keyword>
<dbReference type="InterPro" id="IPR025434">
    <property type="entry name" value="YesK-like"/>
</dbReference>
<dbReference type="Pfam" id="PF14150">
    <property type="entry name" value="YesK"/>
    <property type="match status" value="1"/>
</dbReference>
<keyword evidence="3" id="KW-1185">Reference proteome</keyword>
<proteinExistence type="predicted"/>
<dbReference type="Proteomes" id="UP001597221">
    <property type="component" value="Unassembled WGS sequence"/>
</dbReference>
<evidence type="ECO:0000313" key="3">
    <source>
        <dbReference type="Proteomes" id="UP001597221"/>
    </source>
</evidence>
<name>A0ABW4HKZ1_9BACI</name>
<feature type="transmembrane region" description="Helical" evidence="1">
    <location>
        <begin position="30"/>
        <end position="52"/>
    </location>
</feature>